<dbReference type="Proteomes" id="UP000001353">
    <property type="component" value="Chromosome"/>
</dbReference>
<dbReference type="KEGG" id="rli:RLO149_c001410"/>
<reference evidence="2 3" key="1">
    <citation type="journal article" date="2011" name="BMC Genomics">
        <title>Comparative genome analysis and genome-guided physiological analysis of Roseobacter litoralis.</title>
        <authorList>
            <person name="Kalhoefer D."/>
            <person name="Thole S."/>
            <person name="Voget S."/>
            <person name="Lehmann R."/>
            <person name="Liesegang H."/>
            <person name="Wollher A."/>
            <person name="Daniel R."/>
            <person name="Simon M."/>
            <person name="Brinkhoff T."/>
        </authorList>
    </citation>
    <scope>NUCLEOTIDE SEQUENCE [LARGE SCALE GENOMIC DNA]</scope>
    <source>
        <strain evidence="3">ATCC 49566 / DSM 6996 / JCM 21268 / NBRC 15278 / OCh 149</strain>
    </source>
</reference>
<keyword evidence="1" id="KW-0812">Transmembrane</keyword>
<keyword evidence="3" id="KW-1185">Reference proteome</keyword>
<evidence type="ECO:0000313" key="2">
    <source>
        <dbReference type="EMBL" id="AEI92173.1"/>
    </source>
</evidence>
<dbReference type="AlphaFoldDB" id="F7ZEU2"/>
<feature type="transmembrane region" description="Helical" evidence="1">
    <location>
        <begin position="65"/>
        <end position="84"/>
    </location>
</feature>
<keyword evidence="1" id="KW-0472">Membrane</keyword>
<dbReference type="OrthoDB" id="7632202at2"/>
<evidence type="ECO:0000256" key="1">
    <source>
        <dbReference type="SAM" id="Phobius"/>
    </source>
</evidence>
<name>F7ZEU2_ROSLO</name>
<keyword evidence="1" id="KW-1133">Transmembrane helix</keyword>
<evidence type="ECO:0008006" key="4">
    <source>
        <dbReference type="Google" id="ProtNLM"/>
    </source>
</evidence>
<sequence length="87" mass="10033">MVFARLMGMALVALTIVFICLWFYARAARREKLEAQWDENQGPGRRESFVKAELSTYESTLKRKLIWGVYIIPGCLLALLIYVTNMS</sequence>
<protein>
    <recommendedName>
        <fullName evidence="4">Cation/multidrug efflux pump</fullName>
    </recommendedName>
</protein>
<dbReference type="eggNOG" id="ENOG502ZQ1V">
    <property type="taxonomic scope" value="Bacteria"/>
</dbReference>
<accession>F7ZEU2</accession>
<proteinExistence type="predicted"/>
<evidence type="ECO:0000313" key="3">
    <source>
        <dbReference type="Proteomes" id="UP000001353"/>
    </source>
</evidence>
<organism evidence="2 3">
    <name type="scientific">Roseobacter litoralis (strain ATCC 49566 / DSM 6996 / JCM 21268 / NBRC 15278 / OCh 149)</name>
    <dbReference type="NCBI Taxonomy" id="391595"/>
    <lineage>
        <taxon>Bacteria</taxon>
        <taxon>Pseudomonadati</taxon>
        <taxon>Pseudomonadota</taxon>
        <taxon>Alphaproteobacteria</taxon>
        <taxon>Rhodobacterales</taxon>
        <taxon>Roseobacteraceae</taxon>
        <taxon>Roseobacter</taxon>
    </lineage>
</organism>
<dbReference type="HOGENOM" id="CLU_186084_0_0_5"/>
<feature type="transmembrane region" description="Helical" evidence="1">
    <location>
        <begin position="6"/>
        <end position="25"/>
    </location>
</feature>
<dbReference type="EMBL" id="CP002623">
    <property type="protein sequence ID" value="AEI92173.1"/>
    <property type="molecule type" value="Genomic_DNA"/>
</dbReference>
<dbReference type="RefSeq" id="WP_013960117.1">
    <property type="nucleotide sequence ID" value="NC_015730.1"/>
</dbReference>
<dbReference type="STRING" id="391595.RLO149_c001410"/>
<gene>
    <name evidence="2" type="ordered locus">RLO149_c001410</name>
</gene>